<reference evidence="2" key="1">
    <citation type="thesis" date="2020" institute="ProQuest LLC" country="789 East Eisenhower Parkway, Ann Arbor, MI, USA">
        <title>Comparative Genomics and Chromosome Evolution.</title>
        <authorList>
            <person name="Mudd A.B."/>
        </authorList>
    </citation>
    <scope>NUCLEOTIDE SEQUENCE</scope>
    <source>
        <strain evidence="2">237g6f4</strain>
        <tissue evidence="2">Blood</tissue>
    </source>
</reference>
<organism evidence="2 3">
    <name type="scientific">Engystomops pustulosus</name>
    <name type="common">Tungara frog</name>
    <name type="synonym">Physalaemus pustulosus</name>
    <dbReference type="NCBI Taxonomy" id="76066"/>
    <lineage>
        <taxon>Eukaryota</taxon>
        <taxon>Metazoa</taxon>
        <taxon>Chordata</taxon>
        <taxon>Craniata</taxon>
        <taxon>Vertebrata</taxon>
        <taxon>Euteleostomi</taxon>
        <taxon>Amphibia</taxon>
        <taxon>Batrachia</taxon>
        <taxon>Anura</taxon>
        <taxon>Neobatrachia</taxon>
        <taxon>Hyloidea</taxon>
        <taxon>Leptodactylidae</taxon>
        <taxon>Leiuperinae</taxon>
        <taxon>Engystomops</taxon>
    </lineage>
</organism>
<dbReference type="EMBL" id="WNYA01000008">
    <property type="protein sequence ID" value="KAG8557458.1"/>
    <property type="molecule type" value="Genomic_DNA"/>
</dbReference>
<evidence type="ECO:0000259" key="1">
    <source>
        <dbReference type="SMART" id="SM01034"/>
    </source>
</evidence>
<keyword evidence="3" id="KW-1185">Reference proteome</keyword>
<sequence length="241" mass="27245">MASRQRCSSTPALPHVSALTVLLEAQHMKSIIHRLIYVARISPERANCNALPEHYERLFNRLIKSNLGESISGLLLLYPSCVIHMIEASSEILTGINQDLIQIQNQGAEPLLQDIKILVISHNIQSRLFPQWYFRIVRLPTKYLADFGNSQSEDSVVEECLTLMMKLGMFLSKVLKPGSKGPGENLHDLVPELLVREEIICFLLRSGRFLSPEEFTTMYNKPINSPVTSDLLWPAPQLPDL</sequence>
<evidence type="ECO:0000313" key="3">
    <source>
        <dbReference type="Proteomes" id="UP000824782"/>
    </source>
</evidence>
<dbReference type="SMART" id="SM01034">
    <property type="entry name" value="BLUF"/>
    <property type="match status" value="1"/>
</dbReference>
<dbReference type="GO" id="GO:0009882">
    <property type="term" value="F:blue light photoreceptor activity"/>
    <property type="evidence" value="ECO:0007669"/>
    <property type="project" value="InterPro"/>
</dbReference>
<comment type="caution">
    <text evidence="2">The sequence shown here is derived from an EMBL/GenBank/DDBJ whole genome shotgun (WGS) entry which is preliminary data.</text>
</comment>
<dbReference type="Proteomes" id="UP000824782">
    <property type="component" value="Unassembled WGS sequence"/>
</dbReference>
<dbReference type="EMBL" id="WNYA01000008">
    <property type="protein sequence ID" value="KAG8557459.1"/>
    <property type="molecule type" value="Genomic_DNA"/>
</dbReference>
<feature type="domain" description="BLUF" evidence="1">
    <location>
        <begin position="32"/>
        <end position="136"/>
    </location>
</feature>
<proteinExistence type="predicted"/>
<dbReference type="InterPro" id="IPR055308">
    <property type="entry name" value="TEX47-like"/>
</dbReference>
<dbReference type="PANTHER" id="PTHR34035">
    <property type="entry name" value="TESTIS-EXPRESSED PROTEIN 47"/>
    <property type="match status" value="1"/>
</dbReference>
<protein>
    <recommendedName>
        <fullName evidence="1">BLUF domain-containing protein</fullName>
    </recommendedName>
</protein>
<dbReference type="InterPro" id="IPR007024">
    <property type="entry name" value="BLUF_domain"/>
</dbReference>
<evidence type="ECO:0000313" key="2">
    <source>
        <dbReference type="EMBL" id="KAG8557459.1"/>
    </source>
</evidence>
<accession>A0AAV7AC16</accession>
<dbReference type="GO" id="GO:0071949">
    <property type="term" value="F:FAD binding"/>
    <property type="evidence" value="ECO:0007669"/>
    <property type="project" value="InterPro"/>
</dbReference>
<dbReference type="EMBL" id="WNYA01000008">
    <property type="protein sequence ID" value="KAG8557460.1"/>
    <property type="molecule type" value="Genomic_DNA"/>
</dbReference>
<dbReference type="Pfam" id="PF24787">
    <property type="entry name" value="TEX47"/>
    <property type="match status" value="1"/>
</dbReference>
<dbReference type="AlphaFoldDB" id="A0AAV7AC16"/>
<name>A0AAV7AC16_ENGPU</name>
<dbReference type="PANTHER" id="PTHR34035:SF3">
    <property type="entry name" value="TESTIS EXPRESSED 47"/>
    <property type="match status" value="1"/>
</dbReference>
<gene>
    <name evidence="2" type="ORF">GDO81_016639</name>
</gene>
<dbReference type="Gene3D" id="3.30.70.100">
    <property type="match status" value="1"/>
</dbReference>